<protein>
    <submittedName>
        <fullName evidence="6">Transcriptional regulator</fullName>
    </submittedName>
</protein>
<gene>
    <name evidence="6" type="ORF">BCR25_02380</name>
</gene>
<dbReference type="Gene3D" id="1.10.1660.10">
    <property type="match status" value="1"/>
</dbReference>
<keyword evidence="3" id="KW-0238">DNA-binding</keyword>
<evidence type="ECO:0000259" key="5">
    <source>
        <dbReference type="PROSITE" id="PS50937"/>
    </source>
</evidence>
<dbReference type="InterPro" id="IPR009061">
    <property type="entry name" value="DNA-bd_dom_put_sf"/>
</dbReference>
<comment type="caution">
    <text evidence="6">The sequence shown here is derived from an EMBL/GenBank/DDBJ whole genome shotgun (WGS) entry which is preliminary data.</text>
</comment>
<feature type="domain" description="HTH merR-type" evidence="5">
    <location>
        <begin position="1"/>
        <end position="72"/>
    </location>
</feature>
<dbReference type="InterPro" id="IPR000551">
    <property type="entry name" value="MerR-type_HTH_dom"/>
</dbReference>
<dbReference type="PANTHER" id="PTHR30204:SF69">
    <property type="entry name" value="MERR-FAMILY TRANSCRIPTIONAL REGULATOR"/>
    <property type="match status" value="1"/>
</dbReference>
<accession>A0A1E5H6X8</accession>
<organism evidence="6 7">
    <name type="scientific">Enterococcus termitis</name>
    <dbReference type="NCBI Taxonomy" id="332950"/>
    <lineage>
        <taxon>Bacteria</taxon>
        <taxon>Bacillati</taxon>
        <taxon>Bacillota</taxon>
        <taxon>Bacilli</taxon>
        <taxon>Lactobacillales</taxon>
        <taxon>Enterococcaceae</taxon>
        <taxon>Enterococcus</taxon>
    </lineage>
</organism>
<dbReference type="CDD" id="cd01109">
    <property type="entry name" value="HTH_YyaN"/>
    <property type="match status" value="1"/>
</dbReference>
<dbReference type="InterPro" id="IPR047057">
    <property type="entry name" value="MerR_fam"/>
</dbReference>
<dbReference type="PROSITE" id="PS50937">
    <property type="entry name" value="HTH_MERR_2"/>
    <property type="match status" value="1"/>
</dbReference>
<dbReference type="EMBL" id="MIJY01000001">
    <property type="protein sequence ID" value="OEG20684.1"/>
    <property type="molecule type" value="Genomic_DNA"/>
</dbReference>
<dbReference type="SMART" id="SM00422">
    <property type="entry name" value="HTH_MERR"/>
    <property type="match status" value="1"/>
</dbReference>
<dbReference type="PANTHER" id="PTHR30204">
    <property type="entry name" value="REDOX-CYCLING DRUG-SENSING TRANSCRIPTIONAL ACTIVATOR SOXR"/>
    <property type="match status" value="1"/>
</dbReference>
<keyword evidence="1" id="KW-0678">Repressor</keyword>
<evidence type="ECO:0000256" key="4">
    <source>
        <dbReference type="ARBA" id="ARBA00023163"/>
    </source>
</evidence>
<evidence type="ECO:0000256" key="1">
    <source>
        <dbReference type="ARBA" id="ARBA00022491"/>
    </source>
</evidence>
<keyword evidence="7" id="KW-1185">Reference proteome</keyword>
<evidence type="ECO:0000313" key="7">
    <source>
        <dbReference type="Proteomes" id="UP000095094"/>
    </source>
</evidence>
<reference evidence="7" key="1">
    <citation type="submission" date="2016-09" db="EMBL/GenBank/DDBJ databases">
        <authorList>
            <person name="Gulvik C.A."/>
        </authorList>
    </citation>
    <scope>NUCLEOTIDE SEQUENCE [LARGE SCALE GENOMIC DNA]</scope>
    <source>
        <strain evidence="7">LMG 8895</strain>
    </source>
</reference>
<dbReference type="Pfam" id="PF13411">
    <property type="entry name" value="MerR_1"/>
    <property type="match status" value="1"/>
</dbReference>
<keyword evidence="2" id="KW-0805">Transcription regulation</keyword>
<dbReference type="GO" id="GO:0003700">
    <property type="term" value="F:DNA-binding transcription factor activity"/>
    <property type="evidence" value="ECO:0007669"/>
    <property type="project" value="InterPro"/>
</dbReference>
<sequence>MGLIYTISEFAKAIGISEHTLRYYEKEGLIEPSRNEHNYRIYDEADIEWATFVIKLKKTGISLQAIKTYTQLRKIGDSTITERKELLLQHRKKVVADYEKVKSHLELLDDKLSLYDEMEKMQSK</sequence>
<dbReference type="PROSITE" id="PS00552">
    <property type="entry name" value="HTH_MERR_1"/>
    <property type="match status" value="1"/>
</dbReference>
<evidence type="ECO:0000256" key="2">
    <source>
        <dbReference type="ARBA" id="ARBA00023015"/>
    </source>
</evidence>
<name>A0A1E5H6X8_9ENTE</name>
<dbReference type="SUPFAM" id="SSF46955">
    <property type="entry name" value="Putative DNA-binding domain"/>
    <property type="match status" value="1"/>
</dbReference>
<dbReference type="GO" id="GO:0003677">
    <property type="term" value="F:DNA binding"/>
    <property type="evidence" value="ECO:0007669"/>
    <property type="project" value="UniProtKB-KW"/>
</dbReference>
<evidence type="ECO:0000313" key="6">
    <source>
        <dbReference type="EMBL" id="OEG20684.1"/>
    </source>
</evidence>
<proteinExistence type="predicted"/>
<keyword evidence="4" id="KW-0804">Transcription</keyword>
<evidence type="ECO:0000256" key="3">
    <source>
        <dbReference type="ARBA" id="ARBA00023125"/>
    </source>
</evidence>
<dbReference type="RefSeq" id="WP_069661992.1">
    <property type="nucleotide sequence ID" value="NZ_JBHUJJ010000001.1"/>
</dbReference>
<dbReference type="AlphaFoldDB" id="A0A1E5H6X8"/>
<dbReference type="Proteomes" id="UP000095094">
    <property type="component" value="Unassembled WGS sequence"/>
</dbReference>
<dbReference type="PATRIC" id="fig|332950.4.peg.86"/>
<dbReference type="PRINTS" id="PR00040">
    <property type="entry name" value="HTHMERR"/>
</dbReference>